<reference evidence="3 4" key="1">
    <citation type="journal article" date="2017" name="Nature">
        <title>Atmospheric trace gases support primary production in Antarctic desert surface soil.</title>
        <authorList>
            <person name="Ji M."/>
            <person name="Greening C."/>
            <person name="Vanwonterghem I."/>
            <person name="Carere C.R."/>
            <person name="Bay S.K."/>
            <person name="Steen J.A."/>
            <person name="Montgomery K."/>
            <person name="Lines T."/>
            <person name="Beardall J."/>
            <person name="van Dorst J."/>
            <person name="Snape I."/>
            <person name="Stott M.B."/>
            <person name="Hugenholtz P."/>
            <person name="Ferrari B.C."/>
        </authorList>
    </citation>
    <scope>NUCLEOTIDE SEQUENCE [LARGE SCALE GENOMIC DNA]</scope>
    <source>
        <strain evidence="3">RRmetagenome_bin12</strain>
    </source>
</reference>
<name>A0A2W5ZEY4_9BACT</name>
<dbReference type="EMBL" id="JAEKNS010000036">
    <property type="protein sequence ID" value="MBJ7593718.1"/>
    <property type="molecule type" value="Genomic_DNA"/>
</dbReference>
<dbReference type="Proteomes" id="UP000606991">
    <property type="component" value="Unassembled WGS sequence"/>
</dbReference>
<comment type="caution">
    <text evidence="3">The sequence shown here is derived from an EMBL/GenBank/DDBJ whole genome shotgun (WGS) entry which is preliminary data.</text>
</comment>
<reference evidence="3" key="2">
    <citation type="submission" date="2018-05" db="EMBL/GenBank/DDBJ databases">
        <authorList>
            <person name="Ferrari B."/>
        </authorList>
    </citation>
    <scope>NUCLEOTIDE SEQUENCE</scope>
    <source>
        <strain evidence="3">RRmetagenome_bin12</strain>
    </source>
</reference>
<dbReference type="AlphaFoldDB" id="A0A2W5ZEY4"/>
<evidence type="ECO:0000313" key="2">
    <source>
        <dbReference type="EMBL" id="MBJ7593718.1"/>
    </source>
</evidence>
<organism evidence="3 4">
    <name type="scientific">Candidatus Aeolococcus gillhamiae</name>
    <dbReference type="NCBI Taxonomy" id="3127015"/>
    <lineage>
        <taxon>Bacteria</taxon>
        <taxon>Bacillati</taxon>
        <taxon>Candidatus Dormiibacterota</taxon>
        <taxon>Candidatus Dormibacteria</taxon>
        <taxon>Candidatus Aeolococcales</taxon>
        <taxon>Candidatus Aeolococcaceae</taxon>
        <taxon>Candidatus Aeolococcus</taxon>
    </lineage>
</organism>
<evidence type="ECO:0000313" key="5">
    <source>
        <dbReference type="Proteomes" id="UP000606991"/>
    </source>
</evidence>
<feature type="domain" description="CdiI immunity protein" evidence="1">
    <location>
        <begin position="21"/>
        <end position="110"/>
    </location>
</feature>
<evidence type="ECO:0000313" key="3">
    <source>
        <dbReference type="EMBL" id="PZR84022.1"/>
    </source>
</evidence>
<dbReference type="Pfam" id="PF18593">
    <property type="entry name" value="CdiI_2"/>
    <property type="match status" value="1"/>
</dbReference>
<reference evidence="2 5" key="3">
    <citation type="submission" date="2020-10" db="EMBL/GenBank/DDBJ databases">
        <title>Ca. Dormibacterota MAGs.</title>
        <authorList>
            <person name="Montgomery K."/>
        </authorList>
    </citation>
    <scope>NUCLEOTIDE SEQUENCE [LARGE SCALE GENOMIC DNA]</scope>
    <source>
        <strain evidence="2">SC8812_S17_18</strain>
    </source>
</reference>
<dbReference type="Proteomes" id="UP000248724">
    <property type="component" value="Unassembled WGS sequence"/>
</dbReference>
<dbReference type="InterPro" id="IPR041129">
    <property type="entry name" value="CdiI_2"/>
</dbReference>
<protein>
    <recommendedName>
        <fullName evidence="1">CdiI immunity protein domain-containing protein</fullName>
    </recommendedName>
</protein>
<dbReference type="EMBL" id="QHBU01000014">
    <property type="protein sequence ID" value="PZR84022.1"/>
    <property type="molecule type" value="Genomic_DNA"/>
</dbReference>
<proteinExistence type="predicted"/>
<dbReference type="RefSeq" id="WP_337309266.1">
    <property type="nucleotide sequence ID" value="NZ_JAEKNS010000036.1"/>
</dbReference>
<accession>A0A934N4C6</accession>
<accession>A0A2W5ZEY4</accession>
<gene>
    <name evidence="3" type="ORF">DLM65_00750</name>
    <name evidence="2" type="ORF">JF886_02465</name>
</gene>
<evidence type="ECO:0000313" key="4">
    <source>
        <dbReference type="Proteomes" id="UP000248724"/>
    </source>
</evidence>
<sequence length="114" mass="12064">MSHGGIPMSRQDSLDDPVTAYPQLEQLFGAYFHQEWGQDGDGWEAVVDEFVAASPGSVVTGTAAELRDLLAAGFSDAELTNVLDGLGASVVPTAFGLTPSSWLDAVLERLIQDP</sequence>
<evidence type="ECO:0000259" key="1">
    <source>
        <dbReference type="Pfam" id="PF18593"/>
    </source>
</evidence>